<dbReference type="InterPro" id="IPR036870">
    <property type="entry name" value="Ribosomal_bS18_sf"/>
</dbReference>
<dbReference type="HAMAP" id="MF_00270">
    <property type="entry name" value="Ribosomal_bS18"/>
    <property type="match status" value="1"/>
</dbReference>
<protein>
    <recommendedName>
        <fullName evidence="6">Ribosomal protein S18</fullName>
    </recommendedName>
</protein>
<dbReference type="GO" id="GO:0070181">
    <property type="term" value="F:small ribosomal subunit rRNA binding"/>
    <property type="evidence" value="ECO:0007669"/>
    <property type="project" value="TreeGrafter"/>
</dbReference>
<dbReference type="Gene3D" id="4.10.640.10">
    <property type="entry name" value="Ribosomal protein S18"/>
    <property type="match status" value="1"/>
</dbReference>
<accession>A0A382FES9</accession>
<dbReference type="PROSITE" id="PS00057">
    <property type="entry name" value="RIBOSOMAL_S18"/>
    <property type="match status" value="1"/>
</dbReference>
<feature type="region of interest" description="Disordered" evidence="4">
    <location>
        <begin position="1"/>
        <end position="20"/>
    </location>
</feature>
<comment type="similarity">
    <text evidence="1">Belongs to the bacterial ribosomal protein bS18 family.</text>
</comment>
<gene>
    <name evidence="5" type="ORF">METZ01_LOCUS213688</name>
</gene>
<evidence type="ECO:0000256" key="2">
    <source>
        <dbReference type="ARBA" id="ARBA00022980"/>
    </source>
</evidence>
<feature type="compositionally biased region" description="Basic residues" evidence="4">
    <location>
        <begin position="1"/>
        <end position="17"/>
    </location>
</feature>
<dbReference type="SUPFAM" id="SSF46911">
    <property type="entry name" value="Ribosomal protein S18"/>
    <property type="match status" value="1"/>
</dbReference>
<evidence type="ECO:0000256" key="1">
    <source>
        <dbReference type="ARBA" id="ARBA00005589"/>
    </source>
</evidence>
<dbReference type="EMBL" id="UINC01049265">
    <property type="protein sequence ID" value="SVB60834.1"/>
    <property type="molecule type" value="Genomic_DNA"/>
</dbReference>
<evidence type="ECO:0000256" key="3">
    <source>
        <dbReference type="ARBA" id="ARBA00023274"/>
    </source>
</evidence>
<dbReference type="PRINTS" id="PR00974">
    <property type="entry name" value="RIBOSOMALS18"/>
</dbReference>
<evidence type="ECO:0000256" key="4">
    <source>
        <dbReference type="SAM" id="MobiDB-lite"/>
    </source>
</evidence>
<proteinExistence type="inferred from homology"/>
<evidence type="ECO:0008006" key="6">
    <source>
        <dbReference type="Google" id="ProtNLM"/>
    </source>
</evidence>
<sequence>MKRKKNFKKKKNSRHSKLSLFQKNDTKFSRSCPLSEKNAPEIDYKNIKLLKKYISESGRILPSRVTFVSFKKQRELSKSIKRARLLALI</sequence>
<dbReference type="GO" id="GO:0006412">
    <property type="term" value="P:translation"/>
    <property type="evidence" value="ECO:0007669"/>
    <property type="project" value="InterPro"/>
</dbReference>
<dbReference type="PANTHER" id="PTHR13479:SF40">
    <property type="entry name" value="SMALL RIBOSOMAL SUBUNIT PROTEIN BS18M"/>
    <property type="match status" value="1"/>
</dbReference>
<dbReference type="GO" id="GO:0022627">
    <property type="term" value="C:cytosolic small ribosomal subunit"/>
    <property type="evidence" value="ECO:0007669"/>
    <property type="project" value="TreeGrafter"/>
</dbReference>
<name>A0A382FES9_9ZZZZ</name>
<dbReference type="Pfam" id="PF01084">
    <property type="entry name" value="Ribosomal_S18"/>
    <property type="match status" value="1"/>
</dbReference>
<dbReference type="PANTHER" id="PTHR13479">
    <property type="entry name" value="30S RIBOSOMAL PROTEIN S18"/>
    <property type="match status" value="1"/>
</dbReference>
<organism evidence="5">
    <name type="scientific">marine metagenome</name>
    <dbReference type="NCBI Taxonomy" id="408172"/>
    <lineage>
        <taxon>unclassified sequences</taxon>
        <taxon>metagenomes</taxon>
        <taxon>ecological metagenomes</taxon>
    </lineage>
</organism>
<keyword evidence="3" id="KW-0687">Ribonucleoprotein</keyword>
<evidence type="ECO:0000313" key="5">
    <source>
        <dbReference type="EMBL" id="SVB60834.1"/>
    </source>
</evidence>
<dbReference type="NCBIfam" id="TIGR00165">
    <property type="entry name" value="S18"/>
    <property type="match status" value="1"/>
</dbReference>
<keyword evidence="2" id="KW-0689">Ribosomal protein</keyword>
<reference evidence="5" key="1">
    <citation type="submission" date="2018-05" db="EMBL/GenBank/DDBJ databases">
        <authorList>
            <person name="Lanie J.A."/>
            <person name="Ng W.-L."/>
            <person name="Kazmierczak K.M."/>
            <person name="Andrzejewski T.M."/>
            <person name="Davidsen T.M."/>
            <person name="Wayne K.J."/>
            <person name="Tettelin H."/>
            <person name="Glass J.I."/>
            <person name="Rusch D."/>
            <person name="Podicherti R."/>
            <person name="Tsui H.-C.T."/>
            <person name="Winkler M.E."/>
        </authorList>
    </citation>
    <scope>NUCLEOTIDE SEQUENCE</scope>
</reference>
<dbReference type="InterPro" id="IPR001648">
    <property type="entry name" value="Ribosomal_bS18"/>
</dbReference>
<dbReference type="AlphaFoldDB" id="A0A382FES9"/>
<dbReference type="GO" id="GO:0003735">
    <property type="term" value="F:structural constituent of ribosome"/>
    <property type="evidence" value="ECO:0007669"/>
    <property type="project" value="InterPro"/>
</dbReference>
<dbReference type="InterPro" id="IPR018275">
    <property type="entry name" value="Ribosomal_bS18_CS"/>
</dbReference>